<evidence type="ECO:0000256" key="1">
    <source>
        <dbReference type="SAM" id="Phobius"/>
    </source>
</evidence>
<dbReference type="EMBL" id="GBXM01076430">
    <property type="protein sequence ID" value="JAH32147.1"/>
    <property type="molecule type" value="Transcribed_RNA"/>
</dbReference>
<organism evidence="2">
    <name type="scientific">Anguilla anguilla</name>
    <name type="common">European freshwater eel</name>
    <name type="synonym">Muraena anguilla</name>
    <dbReference type="NCBI Taxonomy" id="7936"/>
    <lineage>
        <taxon>Eukaryota</taxon>
        <taxon>Metazoa</taxon>
        <taxon>Chordata</taxon>
        <taxon>Craniata</taxon>
        <taxon>Vertebrata</taxon>
        <taxon>Euteleostomi</taxon>
        <taxon>Actinopterygii</taxon>
        <taxon>Neopterygii</taxon>
        <taxon>Teleostei</taxon>
        <taxon>Anguilliformes</taxon>
        <taxon>Anguillidae</taxon>
        <taxon>Anguilla</taxon>
    </lineage>
</organism>
<keyword evidence="1" id="KW-0812">Transmembrane</keyword>
<feature type="transmembrane region" description="Helical" evidence="1">
    <location>
        <begin position="6"/>
        <end position="29"/>
    </location>
</feature>
<dbReference type="AlphaFoldDB" id="A0A0E9RTG8"/>
<sequence>MSATFMLHSCWIAAILKMLLDRFFCLMGITRERSMKLGALVTV</sequence>
<keyword evidence="1" id="KW-1133">Transmembrane helix</keyword>
<proteinExistence type="predicted"/>
<reference evidence="2" key="1">
    <citation type="submission" date="2014-11" db="EMBL/GenBank/DDBJ databases">
        <authorList>
            <person name="Amaro Gonzalez C."/>
        </authorList>
    </citation>
    <scope>NUCLEOTIDE SEQUENCE</scope>
</reference>
<evidence type="ECO:0000313" key="2">
    <source>
        <dbReference type="EMBL" id="JAH32147.1"/>
    </source>
</evidence>
<accession>A0A0E9RTG8</accession>
<protein>
    <submittedName>
        <fullName evidence="2">Uncharacterized protein</fullName>
    </submittedName>
</protein>
<name>A0A0E9RTG8_ANGAN</name>
<keyword evidence="1" id="KW-0472">Membrane</keyword>
<reference evidence="2" key="2">
    <citation type="journal article" date="2015" name="Fish Shellfish Immunol.">
        <title>Early steps in the European eel (Anguilla anguilla)-Vibrio vulnificus interaction in the gills: Role of the RtxA13 toxin.</title>
        <authorList>
            <person name="Callol A."/>
            <person name="Pajuelo D."/>
            <person name="Ebbesson L."/>
            <person name="Teles M."/>
            <person name="MacKenzie S."/>
            <person name="Amaro C."/>
        </authorList>
    </citation>
    <scope>NUCLEOTIDE SEQUENCE</scope>
</reference>